<dbReference type="EC" id="2.1.1.-" evidence="6"/>
<accession>A0A6A4WZ03</accession>
<feature type="compositionally biased region" description="Basic and acidic residues" evidence="7">
    <location>
        <begin position="103"/>
        <end position="115"/>
    </location>
</feature>
<dbReference type="Gene3D" id="3.40.50.150">
    <property type="entry name" value="Vaccinia Virus protein VP39"/>
    <property type="match status" value="1"/>
</dbReference>
<keyword evidence="3 6" id="KW-0808">Transferase</keyword>
<dbReference type="PANTHER" id="PTHR12315">
    <property type="entry name" value="BICOID-INTERACTING PROTEIN RELATED"/>
    <property type="match status" value="1"/>
</dbReference>
<feature type="compositionally biased region" description="Polar residues" evidence="7">
    <location>
        <begin position="268"/>
        <end position="280"/>
    </location>
</feature>
<feature type="region of interest" description="Disordered" evidence="7">
    <location>
        <begin position="263"/>
        <end position="405"/>
    </location>
</feature>
<dbReference type="EMBL" id="VIIS01000257">
    <property type="protein sequence ID" value="KAF0311163.1"/>
    <property type="molecule type" value="Genomic_DNA"/>
</dbReference>
<dbReference type="AlphaFoldDB" id="A0A6A4WZ03"/>
<feature type="domain" description="Bin3-type SAM" evidence="8">
    <location>
        <begin position="1"/>
        <end position="267"/>
    </location>
</feature>
<feature type="compositionally biased region" description="Basic residues" evidence="7">
    <location>
        <begin position="55"/>
        <end position="64"/>
    </location>
</feature>
<evidence type="ECO:0000256" key="2">
    <source>
        <dbReference type="ARBA" id="ARBA00022603"/>
    </source>
</evidence>
<dbReference type="SUPFAM" id="SSF53335">
    <property type="entry name" value="S-adenosyl-L-methionine-dependent methyltransferases"/>
    <property type="match status" value="1"/>
</dbReference>
<reference evidence="9 10" key="1">
    <citation type="submission" date="2019-07" db="EMBL/GenBank/DDBJ databases">
        <title>Draft genome assembly of a fouling barnacle, Amphibalanus amphitrite (Darwin, 1854): The first reference genome for Thecostraca.</title>
        <authorList>
            <person name="Kim W."/>
        </authorList>
    </citation>
    <scope>NUCLEOTIDE SEQUENCE [LARGE SCALE GENOMIC DNA]</scope>
    <source>
        <strain evidence="9">SNU_AA5</strain>
        <tissue evidence="9">Soma without cirri and trophi</tissue>
    </source>
</reference>
<feature type="region of interest" description="Disordered" evidence="7">
    <location>
        <begin position="1"/>
        <end position="131"/>
    </location>
</feature>
<keyword evidence="2 6" id="KW-0489">Methyltransferase</keyword>
<evidence type="ECO:0000313" key="10">
    <source>
        <dbReference type="Proteomes" id="UP000440578"/>
    </source>
</evidence>
<evidence type="ECO:0000256" key="6">
    <source>
        <dbReference type="RuleBase" id="RU367087"/>
    </source>
</evidence>
<dbReference type="InterPro" id="IPR010675">
    <property type="entry name" value="Bin3_C"/>
</dbReference>
<organism evidence="9 10">
    <name type="scientific">Amphibalanus amphitrite</name>
    <name type="common">Striped barnacle</name>
    <name type="synonym">Balanus amphitrite</name>
    <dbReference type="NCBI Taxonomy" id="1232801"/>
    <lineage>
        <taxon>Eukaryota</taxon>
        <taxon>Metazoa</taxon>
        <taxon>Ecdysozoa</taxon>
        <taxon>Arthropoda</taxon>
        <taxon>Crustacea</taxon>
        <taxon>Multicrustacea</taxon>
        <taxon>Cirripedia</taxon>
        <taxon>Thoracica</taxon>
        <taxon>Thoracicalcarea</taxon>
        <taxon>Balanomorpha</taxon>
        <taxon>Balanoidea</taxon>
        <taxon>Balanidae</taxon>
        <taxon>Amphibalaninae</taxon>
        <taxon>Amphibalanus</taxon>
    </lineage>
</organism>
<protein>
    <recommendedName>
        <fullName evidence="6">RNA methyltransferase</fullName>
        <ecNumber evidence="6">2.1.1.-</ecNumber>
    </recommendedName>
</protein>
<dbReference type="GO" id="GO:0008171">
    <property type="term" value="F:O-methyltransferase activity"/>
    <property type="evidence" value="ECO:0007669"/>
    <property type="project" value="UniProtKB-UniRule"/>
</dbReference>
<dbReference type="GO" id="GO:0032259">
    <property type="term" value="P:methylation"/>
    <property type="evidence" value="ECO:0007669"/>
    <property type="project" value="UniProtKB-KW"/>
</dbReference>
<feature type="compositionally biased region" description="Basic residues" evidence="7">
    <location>
        <begin position="1"/>
        <end position="17"/>
    </location>
</feature>
<dbReference type="EMBL" id="VIIS01000257">
    <property type="protein sequence ID" value="KAF0311164.1"/>
    <property type="molecule type" value="Genomic_DNA"/>
</dbReference>
<dbReference type="GO" id="GO:0008173">
    <property type="term" value="F:RNA methyltransferase activity"/>
    <property type="evidence" value="ECO:0007669"/>
    <property type="project" value="UniProtKB-UniRule"/>
</dbReference>
<keyword evidence="4 5" id="KW-0949">S-adenosyl-L-methionine</keyword>
<evidence type="ECO:0000256" key="1">
    <source>
        <dbReference type="ARBA" id="ARBA00008361"/>
    </source>
</evidence>
<feature type="compositionally biased region" description="Low complexity" evidence="7">
    <location>
        <begin position="378"/>
        <end position="387"/>
    </location>
</feature>
<dbReference type="InterPro" id="IPR024160">
    <property type="entry name" value="BIN3_SAM-bd_dom"/>
</dbReference>
<feature type="compositionally biased region" description="Low complexity" evidence="7">
    <location>
        <begin position="328"/>
        <end position="350"/>
    </location>
</feature>
<dbReference type="InterPro" id="IPR029063">
    <property type="entry name" value="SAM-dependent_MTases_sf"/>
</dbReference>
<evidence type="ECO:0000256" key="4">
    <source>
        <dbReference type="ARBA" id="ARBA00022691"/>
    </source>
</evidence>
<dbReference type="OrthoDB" id="10017101at2759"/>
<evidence type="ECO:0000256" key="5">
    <source>
        <dbReference type="PROSITE-ProRule" id="PRU00848"/>
    </source>
</evidence>
<evidence type="ECO:0000313" key="9">
    <source>
        <dbReference type="EMBL" id="KAF0311163.1"/>
    </source>
</evidence>
<keyword evidence="10" id="KW-1185">Reference proteome</keyword>
<feature type="compositionally biased region" description="Basic and acidic residues" evidence="7">
    <location>
        <begin position="355"/>
        <end position="364"/>
    </location>
</feature>
<evidence type="ECO:0000256" key="3">
    <source>
        <dbReference type="ARBA" id="ARBA00022679"/>
    </source>
</evidence>
<feature type="compositionally biased region" description="Low complexity" evidence="7">
    <location>
        <begin position="28"/>
        <end position="54"/>
    </location>
</feature>
<comment type="similarity">
    <text evidence="1 6">Belongs to the methyltransferase superfamily.</text>
</comment>
<dbReference type="Proteomes" id="UP000440578">
    <property type="component" value="Unassembled WGS sequence"/>
</dbReference>
<feature type="compositionally biased region" description="Low complexity" evidence="7">
    <location>
        <begin position="396"/>
        <end position="405"/>
    </location>
</feature>
<evidence type="ECO:0000256" key="7">
    <source>
        <dbReference type="SAM" id="MobiDB-lite"/>
    </source>
</evidence>
<proteinExistence type="inferred from homology"/>
<sequence>MTRAARRKMRQSLRQKAGRAAGTGPKKPVSAPASTPTADPVADAAVTATDAAVVTRRRPRRRRGQGVSQPGRLLLGGTINDPLNLAELEGMDDTRSLGRTSRHYQEQRKTGKADPGDAQDAAKSAPAKPTNFPRNVSFVHANFVLESDALLETVKPEFDTVLCLSITKWIHLNFGDAGIRRFLRRVYLCLRPGGRLLLEPQPWSSYLKYKKLTPKISETFGQLQLRPDQFPELLQQLGFLPCQTVGRPRHSAAGFSRQLQLFVKPGGSQPSSDQDITAPSDTPTAPSDAPKAPSDTPAAPSDAPAAPPTNGVGSSAQHSAAAAPISETTTDSAAADAANDTAAVATTATTGVKGPAKEATHEAKTAAPVTEIAPPTSVEPEAATAVVEKPEEKVAETAAAARRRL</sequence>
<dbReference type="GO" id="GO:0040031">
    <property type="term" value="P:snRNA modification"/>
    <property type="evidence" value="ECO:0007669"/>
    <property type="project" value="TreeGrafter"/>
</dbReference>
<dbReference type="PANTHER" id="PTHR12315:SF0">
    <property type="entry name" value="7SK SNRNA METHYLPHOSPHATE CAPPING ENZYME"/>
    <property type="match status" value="1"/>
</dbReference>
<gene>
    <name evidence="9" type="primary">mepce_1</name>
    <name evidence="9" type="ORF">FJT64_017984</name>
</gene>
<dbReference type="Pfam" id="PF06859">
    <property type="entry name" value="Bin3"/>
    <property type="match status" value="1"/>
</dbReference>
<evidence type="ECO:0000259" key="8">
    <source>
        <dbReference type="PROSITE" id="PS51515"/>
    </source>
</evidence>
<comment type="caution">
    <text evidence="9">The sequence shown here is derived from an EMBL/GenBank/DDBJ whole genome shotgun (WGS) entry which is preliminary data.</text>
</comment>
<dbReference type="InterPro" id="IPR039772">
    <property type="entry name" value="Bin3-like"/>
</dbReference>
<name>A0A6A4WZ03_AMPAM</name>
<dbReference type="GO" id="GO:0017069">
    <property type="term" value="F:snRNA binding"/>
    <property type="evidence" value="ECO:0007669"/>
    <property type="project" value="TreeGrafter"/>
</dbReference>
<dbReference type="CDD" id="cd02440">
    <property type="entry name" value="AdoMet_MTases"/>
    <property type="match status" value="1"/>
</dbReference>
<dbReference type="PROSITE" id="PS51515">
    <property type="entry name" value="BIN3_SAM"/>
    <property type="match status" value="1"/>
</dbReference>
<feature type="compositionally biased region" description="Low complexity" evidence="7">
    <location>
        <begin position="281"/>
        <end position="304"/>
    </location>
</feature>